<protein>
    <recommendedName>
        <fullName evidence="6">Ribosomal RNA large subunit methyltransferase H</fullName>
        <ecNumber evidence="6">2.1.1.177</ecNumber>
    </recommendedName>
    <alternativeName>
        <fullName evidence="6">23S rRNA (pseudouridine1915-N3)-methyltransferase</fullName>
    </alternativeName>
    <alternativeName>
        <fullName evidence="6">23S rRNA m3Psi1915 methyltransferase</fullName>
    </alternativeName>
    <alternativeName>
        <fullName evidence="6">rRNA (pseudouridine-N3-)-methyltransferase RlmH</fullName>
    </alternativeName>
</protein>
<dbReference type="PIRSF" id="PIRSF004505">
    <property type="entry name" value="MT_bac"/>
    <property type="match status" value="1"/>
</dbReference>
<evidence type="ECO:0000256" key="1">
    <source>
        <dbReference type="ARBA" id="ARBA00022552"/>
    </source>
</evidence>
<comment type="caution">
    <text evidence="7">The sequence shown here is derived from an EMBL/GenBank/DDBJ whole genome shotgun (WGS) entry which is preliminary data.</text>
</comment>
<reference evidence="7" key="2">
    <citation type="journal article" date="2021" name="PeerJ">
        <title>Extensive microbial diversity within the chicken gut microbiome revealed by metagenomics and culture.</title>
        <authorList>
            <person name="Gilroy R."/>
            <person name="Ravi A."/>
            <person name="Getino M."/>
            <person name="Pursley I."/>
            <person name="Horton D.L."/>
            <person name="Alikhan N.F."/>
            <person name="Baker D."/>
            <person name="Gharbi K."/>
            <person name="Hall N."/>
            <person name="Watson M."/>
            <person name="Adriaenssens E.M."/>
            <person name="Foster-Nyarko E."/>
            <person name="Jarju S."/>
            <person name="Secka A."/>
            <person name="Antonio M."/>
            <person name="Oren A."/>
            <person name="Chaudhuri R.R."/>
            <person name="La Ragione R."/>
            <person name="Hildebrand F."/>
            <person name="Pallen M.J."/>
        </authorList>
    </citation>
    <scope>NUCLEOTIDE SEQUENCE</scope>
    <source>
        <strain evidence="7">CHK187-14744</strain>
    </source>
</reference>
<dbReference type="NCBIfam" id="TIGR00246">
    <property type="entry name" value="tRNA_RlmH_YbeA"/>
    <property type="match status" value="1"/>
</dbReference>
<dbReference type="InterPro" id="IPR029026">
    <property type="entry name" value="tRNA_m1G_MTases_N"/>
</dbReference>
<evidence type="ECO:0000256" key="5">
    <source>
        <dbReference type="ARBA" id="ARBA00038303"/>
    </source>
</evidence>
<keyword evidence="3 6" id="KW-0808">Transferase</keyword>
<evidence type="ECO:0000313" key="7">
    <source>
        <dbReference type="EMBL" id="HIU03125.1"/>
    </source>
</evidence>
<name>A0A9D1KY41_9FIRM</name>
<feature type="binding site" evidence="6">
    <location>
        <position position="76"/>
    </location>
    <ligand>
        <name>S-adenosyl-L-methionine</name>
        <dbReference type="ChEBI" id="CHEBI:59789"/>
    </ligand>
</feature>
<dbReference type="PANTHER" id="PTHR33603:SF1">
    <property type="entry name" value="RIBOSOMAL RNA LARGE SUBUNIT METHYLTRANSFERASE H"/>
    <property type="match status" value="1"/>
</dbReference>
<dbReference type="HAMAP" id="MF_00658">
    <property type="entry name" value="23SrRNA_methyltr_H"/>
    <property type="match status" value="1"/>
</dbReference>
<dbReference type="InterPro" id="IPR029028">
    <property type="entry name" value="Alpha/beta_knot_MTases"/>
</dbReference>
<keyword evidence="1 6" id="KW-0698">rRNA processing</keyword>
<dbReference type="EC" id="2.1.1.177" evidence="6"/>
<evidence type="ECO:0000256" key="6">
    <source>
        <dbReference type="HAMAP-Rule" id="MF_00658"/>
    </source>
</evidence>
<accession>A0A9D1KY41</accession>
<feature type="binding site" evidence="6">
    <location>
        <begin position="127"/>
        <end position="132"/>
    </location>
    <ligand>
        <name>S-adenosyl-L-methionine</name>
        <dbReference type="ChEBI" id="CHEBI:59789"/>
    </ligand>
</feature>
<comment type="catalytic activity">
    <reaction evidence="6">
        <text>pseudouridine(1915) in 23S rRNA + S-adenosyl-L-methionine = N(3)-methylpseudouridine(1915) in 23S rRNA + S-adenosyl-L-homocysteine + H(+)</text>
        <dbReference type="Rhea" id="RHEA:42752"/>
        <dbReference type="Rhea" id="RHEA-COMP:10221"/>
        <dbReference type="Rhea" id="RHEA-COMP:10222"/>
        <dbReference type="ChEBI" id="CHEBI:15378"/>
        <dbReference type="ChEBI" id="CHEBI:57856"/>
        <dbReference type="ChEBI" id="CHEBI:59789"/>
        <dbReference type="ChEBI" id="CHEBI:65314"/>
        <dbReference type="ChEBI" id="CHEBI:74486"/>
        <dbReference type="EC" id="2.1.1.177"/>
    </reaction>
</comment>
<dbReference type="Pfam" id="PF02590">
    <property type="entry name" value="SPOUT_MTase"/>
    <property type="match status" value="1"/>
</dbReference>
<comment type="function">
    <text evidence="6">Specifically methylates the pseudouridine at position 1915 (m3Psi1915) in 23S rRNA.</text>
</comment>
<sequence>MKITVLCVGKIKEKFFRMAVDEYVKRLGRYCQLEIVEVADEKTPDGASLKEEEQIKEKEGERILKHLKPSAHVIALAIEGKGLSSEELADKMERLGVAGTSHITFVIGGSLGLSDKVLKRSDMLLSFSKMTFPHQLMRVILLEQIYRSYRIIQGEPYHK</sequence>
<dbReference type="Proteomes" id="UP000824164">
    <property type="component" value="Unassembled WGS sequence"/>
</dbReference>
<dbReference type="InterPro" id="IPR003742">
    <property type="entry name" value="RlmH-like"/>
</dbReference>
<comment type="subunit">
    <text evidence="6">Homodimer.</text>
</comment>
<dbReference type="EMBL" id="DVLT01000046">
    <property type="protein sequence ID" value="HIU03125.1"/>
    <property type="molecule type" value="Genomic_DNA"/>
</dbReference>
<comment type="subcellular location">
    <subcellularLocation>
        <location evidence="6">Cytoplasm</location>
    </subcellularLocation>
</comment>
<dbReference type="AlphaFoldDB" id="A0A9D1KY41"/>
<dbReference type="SUPFAM" id="SSF75217">
    <property type="entry name" value="alpha/beta knot"/>
    <property type="match status" value="1"/>
</dbReference>
<evidence type="ECO:0000256" key="2">
    <source>
        <dbReference type="ARBA" id="ARBA00022603"/>
    </source>
</evidence>
<dbReference type="NCBIfam" id="NF000985">
    <property type="entry name" value="PRK00103.1-3"/>
    <property type="match status" value="1"/>
</dbReference>
<gene>
    <name evidence="6 7" type="primary">rlmH</name>
    <name evidence="7" type="ORF">IAB63_07730</name>
</gene>
<keyword evidence="6" id="KW-0963">Cytoplasm</keyword>
<keyword evidence="4 6" id="KW-0949">S-adenosyl-L-methionine</keyword>
<proteinExistence type="inferred from homology"/>
<dbReference type="CDD" id="cd18081">
    <property type="entry name" value="RlmH-like"/>
    <property type="match status" value="1"/>
</dbReference>
<organism evidence="7 8">
    <name type="scientific">Candidatus Onthocola gallistercoris</name>
    <dbReference type="NCBI Taxonomy" id="2840876"/>
    <lineage>
        <taxon>Bacteria</taxon>
        <taxon>Bacillati</taxon>
        <taxon>Bacillota</taxon>
        <taxon>Bacilli</taxon>
        <taxon>Candidatus Onthocola</taxon>
    </lineage>
</organism>
<dbReference type="GO" id="GO:0005737">
    <property type="term" value="C:cytoplasm"/>
    <property type="evidence" value="ECO:0007669"/>
    <property type="project" value="UniProtKB-SubCell"/>
</dbReference>
<feature type="binding site" evidence="6">
    <location>
        <position position="108"/>
    </location>
    <ligand>
        <name>S-adenosyl-L-methionine</name>
        <dbReference type="ChEBI" id="CHEBI:59789"/>
    </ligand>
</feature>
<dbReference type="PANTHER" id="PTHR33603">
    <property type="entry name" value="METHYLTRANSFERASE"/>
    <property type="match status" value="1"/>
</dbReference>
<dbReference type="Gene3D" id="3.40.1280.10">
    <property type="match status" value="1"/>
</dbReference>
<comment type="similarity">
    <text evidence="5 6">Belongs to the RNA methyltransferase RlmH family.</text>
</comment>
<keyword evidence="2 6" id="KW-0489">Methyltransferase</keyword>
<evidence type="ECO:0000313" key="8">
    <source>
        <dbReference type="Proteomes" id="UP000824164"/>
    </source>
</evidence>
<evidence type="ECO:0000256" key="4">
    <source>
        <dbReference type="ARBA" id="ARBA00022691"/>
    </source>
</evidence>
<dbReference type="GO" id="GO:0070038">
    <property type="term" value="F:rRNA (pseudouridine-N3-)-methyltransferase activity"/>
    <property type="evidence" value="ECO:0007669"/>
    <property type="project" value="UniProtKB-UniRule"/>
</dbReference>
<reference evidence="7" key="1">
    <citation type="submission" date="2020-10" db="EMBL/GenBank/DDBJ databases">
        <authorList>
            <person name="Gilroy R."/>
        </authorList>
    </citation>
    <scope>NUCLEOTIDE SEQUENCE</scope>
    <source>
        <strain evidence="7">CHK187-14744</strain>
    </source>
</reference>
<evidence type="ECO:0000256" key="3">
    <source>
        <dbReference type="ARBA" id="ARBA00022679"/>
    </source>
</evidence>